<keyword evidence="8" id="KW-0648">Protein biosynthesis</keyword>
<keyword evidence="4" id="KW-0963">Cytoplasm</keyword>
<dbReference type="GO" id="GO:0003924">
    <property type="term" value="F:GTPase activity"/>
    <property type="evidence" value="ECO:0007669"/>
    <property type="project" value="InterPro"/>
</dbReference>
<dbReference type="GO" id="GO:0003747">
    <property type="term" value="F:translation release factor activity"/>
    <property type="evidence" value="ECO:0007669"/>
    <property type="project" value="InterPro"/>
</dbReference>
<dbReference type="InterPro" id="IPR009001">
    <property type="entry name" value="Transl_elong_EF1A/Init_IF2_C"/>
</dbReference>
<dbReference type="PRINTS" id="PR01343">
    <property type="entry name" value="YEASTERF"/>
</dbReference>
<name>A0A8H5BYB7_9AGAR</name>
<dbReference type="InterPro" id="IPR000795">
    <property type="entry name" value="T_Tr_GTP-bd_dom"/>
</dbReference>
<dbReference type="InterPro" id="IPR050100">
    <property type="entry name" value="TRAFAC_GTPase_members"/>
</dbReference>
<dbReference type="Proteomes" id="UP000541558">
    <property type="component" value="Unassembled WGS sequence"/>
</dbReference>
<evidence type="ECO:0000256" key="4">
    <source>
        <dbReference type="ARBA" id="ARBA00022490"/>
    </source>
</evidence>
<dbReference type="InterPro" id="IPR003285">
    <property type="entry name" value="Sup35"/>
</dbReference>
<dbReference type="InterPro" id="IPR054696">
    <property type="entry name" value="GTP-eEF1A_C"/>
</dbReference>
<dbReference type="Gene3D" id="2.40.30.10">
    <property type="entry name" value="Translation factors"/>
    <property type="match status" value="2"/>
</dbReference>
<dbReference type="AlphaFoldDB" id="A0A8H5BYB7"/>
<dbReference type="InterPro" id="IPR031157">
    <property type="entry name" value="G_TR_CS"/>
</dbReference>
<dbReference type="InterPro" id="IPR004161">
    <property type="entry name" value="EFTu-like_2"/>
</dbReference>
<keyword evidence="9" id="KW-0342">GTP-binding</keyword>
<feature type="domain" description="Tr-type G" evidence="15">
    <location>
        <begin position="136"/>
        <end position="368"/>
    </location>
</feature>
<gene>
    <name evidence="16" type="ORF">D9611_007700</name>
</gene>
<dbReference type="Pfam" id="PF22594">
    <property type="entry name" value="GTP-eEF1A_C"/>
    <property type="match status" value="1"/>
</dbReference>
<evidence type="ECO:0000256" key="1">
    <source>
        <dbReference type="ARBA" id="ARBA00004496"/>
    </source>
</evidence>
<dbReference type="OrthoDB" id="342024at2759"/>
<comment type="caution">
    <text evidence="16">The sequence shown here is derived from an EMBL/GenBank/DDBJ whole genome shotgun (WGS) entry which is preliminary data.</text>
</comment>
<dbReference type="FunFam" id="2.40.30.10:FF:000017">
    <property type="entry name" value="Eukaryotic peptide chain release factor GTP-binding subunit"/>
    <property type="match status" value="1"/>
</dbReference>
<dbReference type="EMBL" id="JAACJK010000113">
    <property type="protein sequence ID" value="KAF5331710.1"/>
    <property type="molecule type" value="Genomic_DNA"/>
</dbReference>
<evidence type="ECO:0000256" key="2">
    <source>
        <dbReference type="ARBA" id="ARBA00007249"/>
    </source>
</evidence>
<evidence type="ECO:0000256" key="14">
    <source>
        <dbReference type="SAM" id="MobiDB-lite"/>
    </source>
</evidence>
<dbReference type="SUPFAM" id="SSF50465">
    <property type="entry name" value="EF-Tu/eEF-1alpha/eIF2-gamma C-terminal domain"/>
    <property type="match status" value="1"/>
</dbReference>
<proteinExistence type="inferred from homology"/>
<evidence type="ECO:0000313" key="17">
    <source>
        <dbReference type="Proteomes" id="UP000541558"/>
    </source>
</evidence>
<dbReference type="GO" id="GO:0005829">
    <property type="term" value="C:cytosol"/>
    <property type="evidence" value="ECO:0007669"/>
    <property type="project" value="GOC"/>
</dbReference>
<protein>
    <recommendedName>
        <fullName evidence="3">Eukaryotic peptide chain release factor GTP-binding subunit</fullName>
    </recommendedName>
    <alternativeName>
        <fullName evidence="13">ERF-3</fullName>
    </alternativeName>
    <alternativeName>
        <fullName evidence="12">ERF2</fullName>
    </alternativeName>
    <alternativeName>
        <fullName evidence="10">Polypeptide release factor 3</fullName>
    </alternativeName>
    <alternativeName>
        <fullName evidence="11">Translation release factor 3</fullName>
    </alternativeName>
</protein>
<dbReference type="FunFam" id="2.40.30.10:FF:000020">
    <property type="entry name" value="Translation elongation factor EF-1"/>
    <property type="match status" value="1"/>
</dbReference>
<evidence type="ECO:0000256" key="12">
    <source>
        <dbReference type="ARBA" id="ARBA00030845"/>
    </source>
</evidence>
<dbReference type="CDD" id="cd04089">
    <property type="entry name" value="eRF3_II"/>
    <property type="match status" value="1"/>
</dbReference>
<evidence type="ECO:0000256" key="8">
    <source>
        <dbReference type="ARBA" id="ARBA00022917"/>
    </source>
</evidence>
<sequence>MNRLNAGAFSFVPGRPFVPGAPQHGANTPPPPPPVDRPVQDVAPPPAPTISLNIGGPKPTPAPAPAPAPAAATPPASKPATPAPKPAATTTVKIDSGASSKTFTSDRAKTDTLTIAQEVKNAADLAVLEDLYGTLKEHLNIVFIGHVDAGKSTFGGNLLYLTGMVDKRTMEKFEKEAKEAGRDSWYLSWALDSTPQERAKGKTVEVGRAYFETDKRRYTILDAPGHKTFVPSMISGAAQADVAILVISARKGEFETGFERGGQTREHIMLVKTAGVSKVIIAINKMDDSTVNWEKSRYDEIKDKLTPFVRAAGFNPKTDVTFIPVSAYTGVNLKERVSPSVAPWYSGPAFLELVDEMPMVDRKLNAPLMLPVSEKYKDMGTIVVGKIESGHVTKGETLVLMPNKTEVKVSTLFNEMEEEVTTALVGDNIRIRLSGIDDEDINPGYVLTSPNKPIHAVRQFEAQLAILEHKSIICAGYSAVMHIHTLSEEVVLTQLLHYFDKATGRKSKRPPQFAKKGQKIVALIETTAPVCVEKFTDYPQLGRFTLRDEGKTIAIGKITKLIENNTIDEVDEGLSKLSVN</sequence>
<evidence type="ECO:0000256" key="10">
    <source>
        <dbReference type="ARBA" id="ARBA00029585"/>
    </source>
</evidence>
<accession>A0A8H5BYB7</accession>
<keyword evidence="5" id="KW-0597">Phosphoprotein</keyword>
<evidence type="ECO:0000256" key="13">
    <source>
        <dbReference type="ARBA" id="ARBA00031881"/>
    </source>
</evidence>
<evidence type="ECO:0000313" key="16">
    <source>
        <dbReference type="EMBL" id="KAF5331710.1"/>
    </source>
</evidence>
<evidence type="ECO:0000256" key="5">
    <source>
        <dbReference type="ARBA" id="ARBA00022553"/>
    </source>
</evidence>
<dbReference type="SUPFAM" id="SSF50447">
    <property type="entry name" value="Translation proteins"/>
    <property type="match status" value="1"/>
</dbReference>
<dbReference type="InterPro" id="IPR027417">
    <property type="entry name" value="P-loop_NTPase"/>
</dbReference>
<reference evidence="16 17" key="1">
    <citation type="journal article" date="2020" name="ISME J.">
        <title>Uncovering the hidden diversity of litter-decomposition mechanisms in mushroom-forming fungi.</title>
        <authorList>
            <person name="Floudas D."/>
            <person name="Bentzer J."/>
            <person name="Ahren D."/>
            <person name="Johansson T."/>
            <person name="Persson P."/>
            <person name="Tunlid A."/>
        </authorList>
    </citation>
    <scope>NUCLEOTIDE SEQUENCE [LARGE SCALE GENOMIC DNA]</scope>
    <source>
        <strain evidence="16 17">CBS 175.51</strain>
    </source>
</reference>
<dbReference type="SUPFAM" id="SSF52540">
    <property type="entry name" value="P-loop containing nucleoside triphosphate hydrolases"/>
    <property type="match status" value="1"/>
</dbReference>
<evidence type="ECO:0000259" key="15">
    <source>
        <dbReference type="PROSITE" id="PS51722"/>
    </source>
</evidence>
<comment type="subcellular location">
    <subcellularLocation>
        <location evidence="1">Cytoplasm</location>
    </subcellularLocation>
</comment>
<evidence type="ECO:0000256" key="3">
    <source>
        <dbReference type="ARBA" id="ARBA00015765"/>
    </source>
</evidence>
<feature type="region of interest" description="Disordered" evidence="14">
    <location>
        <begin position="1"/>
        <end position="104"/>
    </location>
</feature>
<dbReference type="PROSITE" id="PS00301">
    <property type="entry name" value="G_TR_1"/>
    <property type="match status" value="1"/>
</dbReference>
<evidence type="ECO:0000256" key="9">
    <source>
        <dbReference type="ARBA" id="ARBA00023134"/>
    </source>
</evidence>
<evidence type="ECO:0000256" key="11">
    <source>
        <dbReference type="ARBA" id="ARBA00030210"/>
    </source>
</evidence>
<organism evidence="16 17">
    <name type="scientific">Ephemerocybe angulata</name>
    <dbReference type="NCBI Taxonomy" id="980116"/>
    <lineage>
        <taxon>Eukaryota</taxon>
        <taxon>Fungi</taxon>
        <taxon>Dikarya</taxon>
        <taxon>Basidiomycota</taxon>
        <taxon>Agaricomycotina</taxon>
        <taxon>Agaricomycetes</taxon>
        <taxon>Agaricomycetidae</taxon>
        <taxon>Agaricales</taxon>
        <taxon>Agaricineae</taxon>
        <taxon>Psathyrellaceae</taxon>
        <taxon>Ephemerocybe</taxon>
    </lineage>
</organism>
<evidence type="ECO:0000256" key="6">
    <source>
        <dbReference type="ARBA" id="ARBA00022737"/>
    </source>
</evidence>
<dbReference type="PANTHER" id="PTHR23115">
    <property type="entry name" value="TRANSLATION FACTOR"/>
    <property type="match status" value="1"/>
</dbReference>
<dbReference type="GO" id="GO:0002184">
    <property type="term" value="P:cytoplasmic translational termination"/>
    <property type="evidence" value="ECO:0007669"/>
    <property type="project" value="UniProtKB-ARBA"/>
</dbReference>
<comment type="similarity">
    <text evidence="2">Belongs to the TRAFAC class translation factor GTPase superfamily. Classic translation factor GTPase family. EF-Tu/EF-1A subfamily.</text>
</comment>
<evidence type="ECO:0000256" key="7">
    <source>
        <dbReference type="ARBA" id="ARBA00022741"/>
    </source>
</evidence>
<dbReference type="FunFam" id="3.40.50.300:FF:000503">
    <property type="entry name" value="Peptide chain release factor subunit 3"/>
    <property type="match status" value="1"/>
</dbReference>
<dbReference type="Gene3D" id="3.40.50.300">
    <property type="entry name" value="P-loop containing nucleotide triphosphate hydrolases"/>
    <property type="match status" value="1"/>
</dbReference>
<dbReference type="GO" id="GO:0000288">
    <property type="term" value="P:nuclear-transcribed mRNA catabolic process, deadenylation-dependent decay"/>
    <property type="evidence" value="ECO:0007669"/>
    <property type="project" value="InterPro"/>
</dbReference>
<keyword evidence="7" id="KW-0547">Nucleotide-binding</keyword>
<feature type="compositionally biased region" description="Low complexity" evidence="14">
    <location>
        <begin position="69"/>
        <end position="91"/>
    </location>
</feature>
<keyword evidence="6" id="KW-0677">Repeat</keyword>
<dbReference type="GO" id="GO:0018444">
    <property type="term" value="C:translation release factor complex"/>
    <property type="evidence" value="ECO:0007669"/>
    <property type="project" value="UniProtKB-ARBA"/>
</dbReference>
<dbReference type="CDD" id="cd03704">
    <property type="entry name" value="eRF3_C_III"/>
    <property type="match status" value="1"/>
</dbReference>
<dbReference type="GO" id="GO:0005525">
    <property type="term" value="F:GTP binding"/>
    <property type="evidence" value="ECO:0007669"/>
    <property type="project" value="UniProtKB-KW"/>
</dbReference>
<keyword evidence="17" id="KW-1185">Reference proteome</keyword>
<dbReference type="PRINTS" id="PR00315">
    <property type="entry name" value="ELONGATNFCT"/>
</dbReference>
<dbReference type="CDD" id="cd01883">
    <property type="entry name" value="EF1_alpha"/>
    <property type="match status" value="1"/>
</dbReference>
<dbReference type="Pfam" id="PF00009">
    <property type="entry name" value="GTP_EFTU"/>
    <property type="match status" value="1"/>
</dbReference>
<feature type="compositionally biased region" description="Pro residues" evidence="14">
    <location>
        <begin position="58"/>
        <end position="68"/>
    </location>
</feature>
<dbReference type="InterPro" id="IPR009000">
    <property type="entry name" value="Transl_B-barrel_sf"/>
</dbReference>
<dbReference type="PROSITE" id="PS51722">
    <property type="entry name" value="G_TR_2"/>
    <property type="match status" value="1"/>
</dbReference>
<dbReference type="Pfam" id="PF03144">
    <property type="entry name" value="GTP_EFTU_D2"/>
    <property type="match status" value="1"/>
</dbReference>